<protein>
    <submittedName>
        <fullName evidence="1">Uncharacterized protein</fullName>
    </submittedName>
</protein>
<dbReference type="HOGENOM" id="CLU_3255405_0_0_9"/>
<dbReference type="AlphaFoldDB" id="E0NGY7"/>
<evidence type="ECO:0000313" key="2">
    <source>
        <dbReference type="Proteomes" id="UP000004470"/>
    </source>
</evidence>
<gene>
    <name evidence="1" type="ORF">HMPREF0623_1184</name>
</gene>
<evidence type="ECO:0000313" key="1">
    <source>
        <dbReference type="EMBL" id="EFL95447.1"/>
    </source>
</evidence>
<accession>E0NGY7</accession>
<comment type="caution">
    <text evidence="1">The sequence shown here is derived from an EMBL/GenBank/DDBJ whole genome shotgun (WGS) entry which is preliminary data.</text>
</comment>
<keyword evidence="2" id="KW-1185">Reference proteome</keyword>
<proteinExistence type="predicted"/>
<dbReference type="EMBL" id="AEEG01000004">
    <property type="protein sequence ID" value="EFL95447.1"/>
    <property type="molecule type" value="Genomic_DNA"/>
</dbReference>
<reference evidence="1" key="1">
    <citation type="submission" date="2010-07" db="EMBL/GenBank/DDBJ databases">
        <authorList>
            <person name="Muzny D."/>
            <person name="Qin X."/>
            <person name="Deng J."/>
            <person name="Jiang H."/>
            <person name="Liu Y."/>
            <person name="Qu J."/>
            <person name="Song X.-Z."/>
            <person name="Zhang L."/>
            <person name="Thornton R."/>
            <person name="Coyle M."/>
            <person name="Francisco L."/>
            <person name="Jackson L."/>
            <person name="Javaid M."/>
            <person name="Korchina V."/>
            <person name="Kovar C."/>
            <person name="Mata R."/>
            <person name="Mathew T."/>
            <person name="Ngo R."/>
            <person name="Nguyen L."/>
            <person name="Nguyen N."/>
            <person name="Okwuonu G."/>
            <person name="Ongeri F."/>
            <person name="Pham C."/>
            <person name="Simmons D."/>
            <person name="Wilczek-Boney K."/>
            <person name="Hale W."/>
            <person name="Jakkamsetti A."/>
            <person name="Pham P."/>
            <person name="Ruth R."/>
            <person name="San Lucas F."/>
            <person name="Warren J."/>
            <person name="Zhang J."/>
            <person name="Zhao Z."/>
            <person name="Zhou C."/>
            <person name="Zhu D."/>
            <person name="Lee S."/>
            <person name="Bess C."/>
            <person name="Blankenburg K."/>
            <person name="Forbes L."/>
            <person name="Fu Q."/>
            <person name="Gubbala S."/>
            <person name="Hirani K."/>
            <person name="Jayaseelan J.C."/>
            <person name="Lara F."/>
            <person name="Munidasa M."/>
            <person name="Palculict T."/>
            <person name="Patil S."/>
            <person name="Pu L.-L."/>
            <person name="Saada N."/>
            <person name="Tang L."/>
            <person name="Weissenberger G."/>
            <person name="Zhu Y."/>
            <person name="Hemphill L."/>
            <person name="Shang Y."/>
            <person name="Youmans B."/>
            <person name="Ayvaz T."/>
            <person name="Ross M."/>
            <person name="Santibanez J."/>
            <person name="Aqrawi P."/>
            <person name="Gross S."/>
            <person name="Joshi V."/>
            <person name="Fowler G."/>
            <person name="Nazareth L."/>
            <person name="Reid J."/>
            <person name="Worley K."/>
            <person name="Petrosino J."/>
            <person name="Highlander S."/>
            <person name="Gibbs R."/>
        </authorList>
    </citation>
    <scope>NUCLEOTIDE SEQUENCE [LARGE SCALE GENOMIC DNA]</scope>
    <source>
        <strain evidence="1">DSM 20284</strain>
    </source>
</reference>
<name>E0NGY7_PEDAC</name>
<sequence>MKLGKTKELLFQDEKILKKLFWCLAFNRTKTCAKRQFAPLPK</sequence>
<organism evidence="1 2">
    <name type="scientific">Pediococcus acidilactici DSM 20284</name>
    <dbReference type="NCBI Taxonomy" id="862514"/>
    <lineage>
        <taxon>Bacteria</taxon>
        <taxon>Bacillati</taxon>
        <taxon>Bacillota</taxon>
        <taxon>Bacilli</taxon>
        <taxon>Lactobacillales</taxon>
        <taxon>Lactobacillaceae</taxon>
        <taxon>Pediococcus</taxon>
        <taxon>Pediococcus acidilactici group</taxon>
    </lineage>
</organism>
<dbReference type="Proteomes" id="UP000004470">
    <property type="component" value="Unassembled WGS sequence"/>
</dbReference>